<accession>A0A5B7JA65</accession>
<reference evidence="1 2" key="1">
    <citation type="submission" date="2019-05" db="EMBL/GenBank/DDBJ databases">
        <title>Another draft genome of Portunus trituberculatus and its Hox gene families provides insights of decapod evolution.</title>
        <authorList>
            <person name="Jeong J.-H."/>
            <person name="Song I."/>
            <person name="Kim S."/>
            <person name="Choi T."/>
            <person name="Kim D."/>
            <person name="Ryu S."/>
            <person name="Kim W."/>
        </authorList>
    </citation>
    <scope>NUCLEOTIDE SEQUENCE [LARGE SCALE GENOMIC DNA]</scope>
    <source>
        <tissue evidence="1">Muscle</tissue>
    </source>
</reference>
<proteinExistence type="predicted"/>
<dbReference type="EMBL" id="VSRR010088719">
    <property type="protein sequence ID" value="MPC91709.1"/>
    <property type="molecule type" value="Genomic_DNA"/>
</dbReference>
<gene>
    <name evidence="1" type="ORF">E2C01_086765</name>
</gene>
<evidence type="ECO:0000313" key="2">
    <source>
        <dbReference type="Proteomes" id="UP000324222"/>
    </source>
</evidence>
<comment type="caution">
    <text evidence="1">The sequence shown here is derived from an EMBL/GenBank/DDBJ whole genome shotgun (WGS) entry which is preliminary data.</text>
</comment>
<keyword evidence="2" id="KW-1185">Reference proteome</keyword>
<dbReference type="Proteomes" id="UP000324222">
    <property type="component" value="Unassembled WGS sequence"/>
</dbReference>
<name>A0A5B7JA65_PORTR</name>
<organism evidence="1 2">
    <name type="scientific">Portunus trituberculatus</name>
    <name type="common">Swimming crab</name>
    <name type="synonym">Neptunus trituberculatus</name>
    <dbReference type="NCBI Taxonomy" id="210409"/>
    <lineage>
        <taxon>Eukaryota</taxon>
        <taxon>Metazoa</taxon>
        <taxon>Ecdysozoa</taxon>
        <taxon>Arthropoda</taxon>
        <taxon>Crustacea</taxon>
        <taxon>Multicrustacea</taxon>
        <taxon>Malacostraca</taxon>
        <taxon>Eumalacostraca</taxon>
        <taxon>Eucarida</taxon>
        <taxon>Decapoda</taxon>
        <taxon>Pleocyemata</taxon>
        <taxon>Brachyura</taxon>
        <taxon>Eubrachyura</taxon>
        <taxon>Portunoidea</taxon>
        <taxon>Portunidae</taxon>
        <taxon>Portuninae</taxon>
        <taxon>Portunus</taxon>
    </lineage>
</organism>
<protein>
    <submittedName>
        <fullName evidence="1">Uncharacterized protein</fullName>
    </submittedName>
</protein>
<sequence length="91" mass="10023">MSRDAGGTSFVLTRNRILWRDGAVWTSNAPCQRKVGTLLSPPSICLPPAPLVLPFNPQPALSLNGSLMDCRAHQSRSIFPNLLNDEKNHAW</sequence>
<dbReference type="AlphaFoldDB" id="A0A5B7JA65"/>
<evidence type="ECO:0000313" key="1">
    <source>
        <dbReference type="EMBL" id="MPC91709.1"/>
    </source>
</evidence>